<keyword evidence="2" id="KW-1185">Reference proteome</keyword>
<accession>A0A4C1W3K5</accession>
<dbReference type="Proteomes" id="UP000299102">
    <property type="component" value="Unassembled WGS sequence"/>
</dbReference>
<dbReference type="EMBL" id="BGZK01000474">
    <property type="protein sequence ID" value="GBP45908.1"/>
    <property type="molecule type" value="Genomic_DNA"/>
</dbReference>
<organism evidence="1 2">
    <name type="scientific">Eumeta variegata</name>
    <name type="common">Bagworm moth</name>
    <name type="synonym">Eumeta japonica</name>
    <dbReference type="NCBI Taxonomy" id="151549"/>
    <lineage>
        <taxon>Eukaryota</taxon>
        <taxon>Metazoa</taxon>
        <taxon>Ecdysozoa</taxon>
        <taxon>Arthropoda</taxon>
        <taxon>Hexapoda</taxon>
        <taxon>Insecta</taxon>
        <taxon>Pterygota</taxon>
        <taxon>Neoptera</taxon>
        <taxon>Endopterygota</taxon>
        <taxon>Lepidoptera</taxon>
        <taxon>Glossata</taxon>
        <taxon>Ditrysia</taxon>
        <taxon>Tineoidea</taxon>
        <taxon>Psychidae</taxon>
        <taxon>Oiketicinae</taxon>
        <taxon>Eumeta</taxon>
    </lineage>
</organism>
<sequence length="130" mass="15718">MQKQTIELKESITNSVIEKMEEKLKPVIEENKNLKEREESTSGLIQEATEIFNKDININIEDYEINTIYRIEDYTKEVLEKRKLLQTRLKEERMKGNFAYLKYDKLVVENNITKEKEKEKYPHRRKQHPS</sequence>
<evidence type="ECO:0000313" key="1">
    <source>
        <dbReference type="EMBL" id="GBP45908.1"/>
    </source>
</evidence>
<name>A0A4C1W3K5_EUMVA</name>
<protein>
    <submittedName>
        <fullName evidence="1">Uncharacterized protein</fullName>
    </submittedName>
</protein>
<proteinExistence type="predicted"/>
<evidence type="ECO:0000313" key="2">
    <source>
        <dbReference type="Proteomes" id="UP000299102"/>
    </source>
</evidence>
<dbReference type="AlphaFoldDB" id="A0A4C1W3K5"/>
<reference evidence="1 2" key="1">
    <citation type="journal article" date="2019" name="Commun. Biol.">
        <title>The bagworm genome reveals a unique fibroin gene that provides high tensile strength.</title>
        <authorList>
            <person name="Kono N."/>
            <person name="Nakamura H."/>
            <person name="Ohtoshi R."/>
            <person name="Tomita M."/>
            <person name="Numata K."/>
            <person name="Arakawa K."/>
        </authorList>
    </citation>
    <scope>NUCLEOTIDE SEQUENCE [LARGE SCALE GENOMIC DNA]</scope>
</reference>
<gene>
    <name evidence="1" type="ORF">EVAR_41209_1</name>
</gene>
<comment type="caution">
    <text evidence="1">The sequence shown here is derived from an EMBL/GenBank/DDBJ whole genome shotgun (WGS) entry which is preliminary data.</text>
</comment>
<dbReference type="OrthoDB" id="6059368at2759"/>